<dbReference type="InterPro" id="IPR036034">
    <property type="entry name" value="PDZ_sf"/>
</dbReference>
<dbReference type="GO" id="GO:0008236">
    <property type="term" value="F:serine-type peptidase activity"/>
    <property type="evidence" value="ECO:0007669"/>
    <property type="project" value="UniProtKB-KW"/>
</dbReference>
<dbReference type="Pfam" id="PF22694">
    <property type="entry name" value="CtpB_N-like"/>
    <property type="match status" value="1"/>
</dbReference>
<dbReference type="NCBIfam" id="TIGR00225">
    <property type="entry name" value="prc"/>
    <property type="match status" value="1"/>
</dbReference>
<dbReference type="GO" id="GO:0006508">
    <property type="term" value="P:proteolysis"/>
    <property type="evidence" value="ECO:0007669"/>
    <property type="project" value="UniProtKB-KW"/>
</dbReference>
<keyword evidence="9" id="KW-1185">Reference proteome</keyword>
<dbReference type="CDD" id="cd07560">
    <property type="entry name" value="Peptidase_S41_CPP"/>
    <property type="match status" value="1"/>
</dbReference>
<dbReference type="RefSeq" id="WP_157305631.1">
    <property type="nucleotide sequence ID" value="NZ_WRXN01000002.1"/>
</dbReference>
<accession>A0A7K1U1H9</accession>
<evidence type="ECO:0000256" key="3">
    <source>
        <dbReference type="ARBA" id="ARBA00022801"/>
    </source>
</evidence>
<dbReference type="Pfam" id="PF03572">
    <property type="entry name" value="Peptidase_S41"/>
    <property type="match status" value="1"/>
</dbReference>
<feature type="signal peptide" evidence="6">
    <location>
        <begin position="1"/>
        <end position="22"/>
    </location>
</feature>
<reference evidence="8 9" key="1">
    <citation type="submission" date="2019-12" db="EMBL/GenBank/DDBJ databases">
        <title>Chitinophaga sp. strain ysch24 (GDMCC 1.1355), whole genome shotgun sequence.</title>
        <authorList>
            <person name="Zhang X."/>
        </authorList>
    </citation>
    <scope>NUCLEOTIDE SEQUENCE [LARGE SCALE GENOMIC DNA]</scope>
    <source>
        <strain evidence="9">ysch24</strain>
    </source>
</reference>
<comment type="caution">
    <text evidence="8">The sequence shown here is derived from an EMBL/GenBank/DDBJ whole genome shotgun (WGS) entry which is preliminary data.</text>
</comment>
<dbReference type="InterPro" id="IPR029045">
    <property type="entry name" value="ClpP/crotonase-like_dom_sf"/>
</dbReference>
<feature type="domain" description="PDZ" evidence="7">
    <location>
        <begin position="74"/>
        <end position="132"/>
    </location>
</feature>
<dbReference type="Gene3D" id="3.30.750.44">
    <property type="match status" value="1"/>
</dbReference>
<organism evidence="8 9">
    <name type="scientific">Chitinophaga tropicalis</name>
    <dbReference type="NCBI Taxonomy" id="2683588"/>
    <lineage>
        <taxon>Bacteria</taxon>
        <taxon>Pseudomonadati</taxon>
        <taxon>Bacteroidota</taxon>
        <taxon>Chitinophagia</taxon>
        <taxon>Chitinophagales</taxon>
        <taxon>Chitinophagaceae</taxon>
        <taxon>Chitinophaga</taxon>
    </lineage>
</organism>
<evidence type="ECO:0000313" key="8">
    <source>
        <dbReference type="EMBL" id="MVT08221.1"/>
    </source>
</evidence>
<gene>
    <name evidence="8" type="ORF">GO493_08110</name>
</gene>
<dbReference type="PANTHER" id="PTHR32060">
    <property type="entry name" value="TAIL-SPECIFIC PROTEASE"/>
    <property type="match status" value="1"/>
</dbReference>
<dbReference type="SUPFAM" id="SSF52096">
    <property type="entry name" value="ClpP/crotonase"/>
    <property type="match status" value="1"/>
</dbReference>
<dbReference type="CDD" id="cd06782">
    <property type="entry name" value="cpPDZ_CPP-like"/>
    <property type="match status" value="1"/>
</dbReference>
<dbReference type="InterPro" id="IPR004447">
    <property type="entry name" value="Peptidase_S41A"/>
</dbReference>
<dbReference type="Gene3D" id="3.90.226.10">
    <property type="entry name" value="2-enoyl-CoA Hydratase, Chain A, domain 1"/>
    <property type="match status" value="1"/>
</dbReference>
<comment type="similarity">
    <text evidence="1 5">Belongs to the peptidase S41A family.</text>
</comment>
<keyword evidence="6" id="KW-0732">Signal</keyword>
<dbReference type="Pfam" id="PF13180">
    <property type="entry name" value="PDZ_2"/>
    <property type="match status" value="1"/>
</dbReference>
<keyword evidence="3 5" id="KW-0378">Hydrolase</keyword>
<proteinExistence type="inferred from homology"/>
<keyword evidence="2 5" id="KW-0645">Protease</keyword>
<dbReference type="PROSITE" id="PS50106">
    <property type="entry name" value="PDZ"/>
    <property type="match status" value="1"/>
</dbReference>
<dbReference type="InterPro" id="IPR001478">
    <property type="entry name" value="PDZ"/>
</dbReference>
<sequence length="534" mass="58646">MSGIRYSAVIAACIGMSFSARAQVNPNEKLAQALKAIQENYVDTMEDERLTDAAIRGMMKELDPHSRYFSREESAGMRQAMSGSFVGIGVQFILQHDSLYVTQVIAGGPAEKAGLLAGDRILTIDNEPVTSIPEGNYGIMKKIRGQKGTTVSLAIQRKLIAGVINKEIERGTIPDKSVKAAYMVNSHTGYISLSIFNLTTRTEMDKAIQDLKKQGMEDLILDLQGNGGGLVQSAIGVADEFLQKDQLVFYSVGKDKGKDYYYSGGFGNFMTGKLVVLIDQNTASASEILTGALQDWDRAVVVGRRSFGKGLMQRPVNLFDGSVLELTGARYYTPSGRSIQKPYKGANYEDNVHTRLASGELTDANVIHFPDSLKYTTLVSKRTVYGGGGIMPDKYVPIDTTEYAGWLQRVTGGGLVNKVTFDYMDSNRTMLLQQYKDFNSFNKQFTVPDNLVKEIVTTAEKSGLMLQPGSKDRTLSLLTLDIKGQIAGQLFASNDYYLQVMNSDNDSYRTALQILENPAQYAGYLKSDAGVKKK</sequence>
<evidence type="ECO:0000256" key="4">
    <source>
        <dbReference type="ARBA" id="ARBA00022825"/>
    </source>
</evidence>
<dbReference type="Gene3D" id="2.30.42.10">
    <property type="match status" value="1"/>
</dbReference>
<name>A0A7K1U1H9_9BACT</name>
<evidence type="ECO:0000259" key="7">
    <source>
        <dbReference type="PROSITE" id="PS50106"/>
    </source>
</evidence>
<dbReference type="GO" id="GO:0004175">
    <property type="term" value="F:endopeptidase activity"/>
    <property type="evidence" value="ECO:0007669"/>
    <property type="project" value="TreeGrafter"/>
</dbReference>
<dbReference type="AlphaFoldDB" id="A0A7K1U1H9"/>
<evidence type="ECO:0000256" key="5">
    <source>
        <dbReference type="RuleBase" id="RU004404"/>
    </source>
</evidence>
<protein>
    <submittedName>
        <fullName evidence="8">PDZ domain-containing protein</fullName>
    </submittedName>
</protein>
<dbReference type="SMART" id="SM00245">
    <property type="entry name" value="TSPc"/>
    <property type="match status" value="1"/>
</dbReference>
<keyword evidence="4 5" id="KW-0720">Serine protease</keyword>
<dbReference type="SUPFAM" id="SSF50156">
    <property type="entry name" value="PDZ domain-like"/>
    <property type="match status" value="1"/>
</dbReference>
<dbReference type="PANTHER" id="PTHR32060:SF30">
    <property type="entry name" value="CARBOXY-TERMINAL PROCESSING PROTEASE CTPA"/>
    <property type="match status" value="1"/>
</dbReference>
<dbReference type="InterPro" id="IPR055210">
    <property type="entry name" value="CtpA/B_N"/>
</dbReference>
<dbReference type="SMART" id="SM00228">
    <property type="entry name" value="PDZ"/>
    <property type="match status" value="1"/>
</dbReference>
<dbReference type="GO" id="GO:0030288">
    <property type="term" value="C:outer membrane-bounded periplasmic space"/>
    <property type="evidence" value="ECO:0007669"/>
    <property type="project" value="TreeGrafter"/>
</dbReference>
<evidence type="ECO:0000256" key="2">
    <source>
        <dbReference type="ARBA" id="ARBA00022670"/>
    </source>
</evidence>
<evidence type="ECO:0000313" key="9">
    <source>
        <dbReference type="Proteomes" id="UP000461730"/>
    </source>
</evidence>
<evidence type="ECO:0000256" key="6">
    <source>
        <dbReference type="SAM" id="SignalP"/>
    </source>
</evidence>
<dbReference type="Proteomes" id="UP000461730">
    <property type="component" value="Unassembled WGS sequence"/>
</dbReference>
<dbReference type="GO" id="GO:0007165">
    <property type="term" value="P:signal transduction"/>
    <property type="evidence" value="ECO:0007669"/>
    <property type="project" value="TreeGrafter"/>
</dbReference>
<dbReference type="InterPro" id="IPR005151">
    <property type="entry name" value="Tail-specific_protease"/>
</dbReference>
<evidence type="ECO:0000256" key="1">
    <source>
        <dbReference type="ARBA" id="ARBA00009179"/>
    </source>
</evidence>
<dbReference type="EMBL" id="WRXN01000002">
    <property type="protein sequence ID" value="MVT08221.1"/>
    <property type="molecule type" value="Genomic_DNA"/>
</dbReference>
<feature type="chain" id="PRO_5029643613" evidence="6">
    <location>
        <begin position="23"/>
        <end position="534"/>
    </location>
</feature>